<evidence type="ECO:0000313" key="8">
    <source>
        <dbReference type="Proteomes" id="UP001633002"/>
    </source>
</evidence>
<sequence>MKQPALSYCLFKFQFVWKGGSWYSYAAMDSSFRSSWGLTALLFFLSLLRYSDAQQCDPNDQKALEEFKAGFITQDFFFGTWNGTNCCQWNFVNCTSTGRVQGLNIDNPFARGPTPIAERNPSYQGVVGATLGDLSELRTLQLRLILFDGPMPNTFNKLTKLEELSMSFNNFSGSLSPSIGGATSLKILRVDGITMFWTNPGLRPASVPSSFCQLLSLQELGLTSFLLTGKFPECFCKFSQLTQLQLADNRLAGGIPSCIGSSLGNLVKLDLSRNTFSGSIPTSLSRLTNLLILDLNQNKLSGSIPSVIGDLKQLQLLSLSNNSLSGPIPPAIGNLVQLSFLDLSVNLLTRIPPEIGKLVSIAFVELRSNNLQGKLPPEIGQVGSKTLGLFLDISFNRLSGSIPDVFGSGTVTIFFASDNRFTGGFPLSLALVGNVDLSDNFLSDLRPVGTVPAVPKLSSLNLARNRLSGPIPSWLTQIVATSSEINTLDISDNKFTGPIPAVFFEDLSNFNASYNQLSGPLPSVATSKLRDVDLSHNRISGPITSQFFGSLLDTTFDLDLSYNQLSGPLPANSGDFLQLSSMDLSHNQLTGRVPDSIEKIPTLTYLDLSNNKFTGRVPSKRPPPTF</sequence>
<keyword evidence="3" id="KW-0732">Signal</keyword>
<evidence type="ECO:0000256" key="1">
    <source>
        <dbReference type="ARBA" id="ARBA00004167"/>
    </source>
</evidence>
<dbReference type="InterPro" id="IPR001611">
    <property type="entry name" value="Leu-rich_rpt"/>
</dbReference>
<name>A0ABD3HT53_9MARC</name>
<keyword evidence="4" id="KW-0677">Repeat</keyword>
<organism evidence="7 8">
    <name type="scientific">Riccia sorocarpa</name>
    <dbReference type="NCBI Taxonomy" id="122646"/>
    <lineage>
        <taxon>Eukaryota</taxon>
        <taxon>Viridiplantae</taxon>
        <taxon>Streptophyta</taxon>
        <taxon>Embryophyta</taxon>
        <taxon>Marchantiophyta</taxon>
        <taxon>Marchantiopsida</taxon>
        <taxon>Marchantiidae</taxon>
        <taxon>Marchantiales</taxon>
        <taxon>Ricciaceae</taxon>
        <taxon>Riccia</taxon>
    </lineage>
</organism>
<dbReference type="PANTHER" id="PTHR48060">
    <property type="entry name" value="DNA DAMAGE-REPAIR/TOLERATION PROTEIN DRT100"/>
    <property type="match status" value="1"/>
</dbReference>
<dbReference type="EMBL" id="JBJQOH010000003">
    <property type="protein sequence ID" value="KAL3694633.1"/>
    <property type="molecule type" value="Genomic_DNA"/>
</dbReference>
<dbReference type="SMART" id="SM00369">
    <property type="entry name" value="LRR_TYP"/>
    <property type="match status" value="5"/>
</dbReference>
<dbReference type="FunFam" id="3.80.10.10:FF:000383">
    <property type="entry name" value="Leucine-rich repeat receptor protein kinase EMS1"/>
    <property type="match status" value="2"/>
</dbReference>
<accession>A0ABD3HT53</accession>
<dbReference type="InterPro" id="IPR053211">
    <property type="entry name" value="DNA_repair-toleration"/>
</dbReference>
<evidence type="ECO:0000256" key="2">
    <source>
        <dbReference type="ARBA" id="ARBA00022614"/>
    </source>
</evidence>
<dbReference type="InterPro" id="IPR032675">
    <property type="entry name" value="LRR_dom_sf"/>
</dbReference>
<dbReference type="FunFam" id="3.80.10.10:FF:000095">
    <property type="entry name" value="LRR receptor-like serine/threonine-protein kinase GSO1"/>
    <property type="match status" value="1"/>
</dbReference>
<dbReference type="GO" id="GO:0016020">
    <property type="term" value="C:membrane"/>
    <property type="evidence" value="ECO:0007669"/>
    <property type="project" value="UniProtKB-SubCell"/>
</dbReference>
<dbReference type="AlphaFoldDB" id="A0ABD3HT53"/>
<dbReference type="Pfam" id="PF08263">
    <property type="entry name" value="LRRNT_2"/>
    <property type="match status" value="1"/>
</dbReference>
<protein>
    <recommendedName>
        <fullName evidence="6">Leucine-rich repeat-containing N-terminal plant-type domain-containing protein</fullName>
    </recommendedName>
</protein>
<dbReference type="Pfam" id="PF00560">
    <property type="entry name" value="LRR_1"/>
    <property type="match status" value="6"/>
</dbReference>
<keyword evidence="2" id="KW-0433">Leucine-rich repeat</keyword>
<dbReference type="InterPro" id="IPR013210">
    <property type="entry name" value="LRR_N_plant-typ"/>
</dbReference>
<evidence type="ECO:0000313" key="7">
    <source>
        <dbReference type="EMBL" id="KAL3694633.1"/>
    </source>
</evidence>
<evidence type="ECO:0000256" key="4">
    <source>
        <dbReference type="ARBA" id="ARBA00022737"/>
    </source>
</evidence>
<dbReference type="Pfam" id="PF13855">
    <property type="entry name" value="LRR_8"/>
    <property type="match status" value="1"/>
</dbReference>
<dbReference type="InterPro" id="IPR003591">
    <property type="entry name" value="Leu-rich_rpt_typical-subtyp"/>
</dbReference>
<dbReference type="Proteomes" id="UP001633002">
    <property type="component" value="Unassembled WGS sequence"/>
</dbReference>
<evidence type="ECO:0000259" key="6">
    <source>
        <dbReference type="Pfam" id="PF08263"/>
    </source>
</evidence>
<gene>
    <name evidence="7" type="ORF">R1sor_008284</name>
</gene>
<comment type="caution">
    <text evidence="7">The sequence shown here is derived from an EMBL/GenBank/DDBJ whole genome shotgun (WGS) entry which is preliminary data.</text>
</comment>
<evidence type="ECO:0000256" key="3">
    <source>
        <dbReference type="ARBA" id="ARBA00022729"/>
    </source>
</evidence>
<evidence type="ECO:0000256" key="5">
    <source>
        <dbReference type="ARBA" id="ARBA00023136"/>
    </source>
</evidence>
<reference evidence="7 8" key="1">
    <citation type="submission" date="2024-09" db="EMBL/GenBank/DDBJ databases">
        <title>Chromosome-scale assembly of Riccia sorocarpa.</title>
        <authorList>
            <person name="Paukszto L."/>
        </authorList>
    </citation>
    <scope>NUCLEOTIDE SEQUENCE [LARGE SCALE GENOMIC DNA]</scope>
    <source>
        <strain evidence="7">LP-2024</strain>
        <tissue evidence="7">Aerial parts of the thallus</tissue>
    </source>
</reference>
<dbReference type="PRINTS" id="PR00019">
    <property type="entry name" value="LEURICHRPT"/>
</dbReference>
<keyword evidence="8" id="KW-1185">Reference proteome</keyword>
<feature type="domain" description="Leucine-rich repeat-containing N-terminal plant-type" evidence="6">
    <location>
        <begin position="58"/>
        <end position="95"/>
    </location>
</feature>
<dbReference type="Gene3D" id="3.80.10.10">
    <property type="entry name" value="Ribonuclease Inhibitor"/>
    <property type="match status" value="4"/>
</dbReference>
<proteinExistence type="predicted"/>
<comment type="subcellular location">
    <subcellularLocation>
        <location evidence="1">Membrane</location>
        <topology evidence="1">Single-pass membrane protein</topology>
    </subcellularLocation>
</comment>
<dbReference type="SUPFAM" id="SSF52058">
    <property type="entry name" value="L domain-like"/>
    <property type="match status" value="2"/>
</dbReference>
<dbReference type="PANTHER" id="PTHR48060:SF21">
    <property type="entry name" value="L DOMAIN-LIKE PROTEIN"/>
    <property type="match status" value="1"/>
</dbReference>
<keyword evidence="5" id="KW-0472">Membrane</keyword>